<feature type="binding site" evidence="2">
    <location>
        <position position="54"/>
    </location>
    <ligand>
        <name>Mg(2+)</name>
        <dbReference type="ChEBI" id="CHEBI:18420"/>
    </ligand>
</feature>
<comment type="cofactor">
    <cofactor evidence="2">
        <name>Mg(2+)</name>
        <dbReference type="ChEBI" id="CHEBI:18420"/>
    </cofactor>
    <text evidence="2">Binds 1 Mg(2+) ion per subunit.</text>
</comment>
<keyword evidence="5" id="KW-1185">Reference proteome</keyword>
<dbReference type="Gene3D" id="3.90.79.10">
    <property type="entry name" value="Nucleoside Triphosphate Pyrophosphohydrolase"/>
    <property type="match status" value="1"/>
</dbReference>
<dbReference type="Proteomes" id="UP000680067">
    <property type="component" value="Unassembled WGS sequence"/>
</dbReference>
<keyword evidence="4" id="KW-0378">Hydrolase</keyword>
<evidence type="ECO:0000313" key="5">
    <source>
        <dbReference type="Proteomes" id="UP000680067"/>
    </source>
</evidence>
<feature type="binding site" evidence="2">
    <location>
        <position position="58"/>
    </location>
    <ligand>
        <name>Mg(2+)</name>
        <dbReference type="ChEBI" id="CHEBI:18420"/>
    </ligand>
</feature>
<feature type="binding site" evidence="2">
    <location>
        <position position="115"/>
    </location>
    <ligand>
        <name>Mg(2+)</name>
        <dbReference type="ChEBI" id="CHEBI:18420"/>
    </ligand>
</feature>
<proteinExistence type="predicted"/>
<dbReference type="GO" id="GO:0046656">
    <property type="term" value="P:folic acid biosynthetic process"/>
    <property type="evidence" value="ECO:0007669"/>
    <property type="project" value="InterPro"/>
</dbReference>
<dbReference type="GO" id="GO:0008828">
    <property type="term" value="F:dATP diphosphatase activity"/>
    <property type="evidence" value="ECO:0007669"/>
    <property type="project" value="InterPro"/>
</dbReference>
<dbReference type="SUPFAM" id="SSF55811">
    <property type="entry name" value="Nudix"/>
    <property type="match status" value="1"/>
</dbReference>
<dbReference type="CDD" id="cd04664">
    <property type="entry name" value="NUDIX_DHNTPase_like"/>
    <property type="match status" value="1"/>
</dbReference>
<reference evidence="4" key="1">
    <citation type="submission" date="2021-04" db="EMBL/GenBank/DDBJ databases">
        <title>novel species isolated from subtropical streams in China.</title>
        <authorList>
            <person name="Lu H."/>
        </authorList>
    </citation>
    <scope>NUCLEOTIDE SEQUENCE</scope>
    <source>
        <strain evidence="4">LFS511W</strain>
    </source>
</reference>
<dbReference type="NCBIfam" id="NF006961">
    <property type="entry name" value="PRK09438.1"/>
    <property type="match status" value="1"/>
</dbReference>
<protein>
    <submittedName>
        <fullName evidence="4">Dihydroneopterin triphosphate diphosphatase</fullName>
        <ecNumber evidence="4">3.6.1.67</ecNumber>
    </submittedName>
</protein>
<feature type="binding site" evidence="1">
    <location>
        <position position="26"/>
    </location>
    <ligand>
        <name>substrate</name>
    </ligand>
</feature>
<feature type="binding site" evidence="1">
    <location>
        <position position="5"/>
    </location>
    <ligand>
        <name>substrate</name>
    </ligand>
</feature>
<feature type="domain" description="Nudix hydrolase" evidence="3">
    <location>
        <begin position="5"/>
        <end position="144"/>
    </location>
</feature>
<dbReference type="InterPro" id="IPR015797">
    <property type="entry name" value="NUDIX_hydrolase-like_dom_sf"/>
</dbReference>
<comment type="caution">
    <text evidence="4">The sequence shown here is derived from an EMBL/GenBank/DDBJ whole genome shotgun (WGS) entry which is preliminary data.</text>
</comment>
<organism evidence="4 5">
    <name type="scientific">Undibacterium luofuense</name>
    <dbReference type="NCBI Taxonomy" id="2828733"/>
    <lineage>
        <taxon>Bacteria</taxon>
        <taxon>Pseudomonadati</taxon>
        <taxon>Pseudomonadota</taxon>
        <taxon>Betaproteobacteria</taxon>
        <taxon>Burkholderiales</taxon>
        <taxon>Oxalobacteraceae</taxon>
        <taxon>Undibacterium</taxon>
    </lineage>
</organism>
<dbReference type="RefSeq" id="WP_212686325.1">
    <property type="nucleotide sequence ID" value="NZ_JAGSPN010000001.1"/>
</dbReference>
<dbReference type="PANTHER" id="PTHR43736">
    <property type="entry name" value="ADP-RIBOSE PYROPHOSPHATASE"/>
    <property type="match status" value="1"/>
</dbReference>
<evidence type="ECO:0000313" key="4">
    <source>
        <dbReference type="EMBL" id="MBR7780981.1"/>
    </source>
</evidence>
<dbReference type="PROSITE" id="PS51462">
    <property type="entry name" value="NUDIX"/>
    <property type="match status" value="1"/>
</dbReference>
<dbReference type="PANTHER" id="PTHR43736:SF1">
    <property type="entry name" value="DIHYDRONEOPTERIN TRIPHOSPHATE DIPHOSPHATASE"/>
    <property type="match status" value="1"/>
</dbReference>
<keyword evidence="2" id="KW-0460">Magnesium</keyword>
<dbReference type="GO" id="GO:0046872">
    <property type="term" value="F:metal ion binding"/>
    <property type="evidence" value="ECO:0007669"/>
    <property type="project" value="UniProtKB-KW"/>
</dbReference>
<dbReference type="AlphaFoldDB" id="A0A941DLI5"/>
<evidence type="ECO:0000256" key="2">
    <source>
        <dbReference type="PIRSR" id="PIRSR603564-2"/>
    </source>
</evidence>
<keyword evidence="2" id="KW-0479">Metal-binding</keyword>
<dbReference type="GO" id="GO:0019177">
    <property type="term" value="F:dihydroneopterin triphosphate pyrophosphohydrolase activity"/>
    <property type="evidence" value="ECO:0007669"/>
    <property type="project" value="UniProtKB-EC"/>
</dbReference>
<evidence type="ECO:0000259" key="3">
    <source>
        <dbReference type="PROSITE" id="PS51462"/>
    </source>
</evidence>
<dbReference type="Pfam" id="PF00293">
    <property type="entry name" value="NUDIX"/>
    <property type="match status" value="1"/>
</dbReference>
<feature type="binding site" evidence="1">
    <location>
        <position position="37"/>
    </location>
    <ligand>
        <name>substrate</name>
    </ligand>
</feature>
<dbReference type="InterPro" id="IPR000086">
    <property type="entry name" value="NUDIX_hydrolase_dom"/>
</dbReference>
<name>A0A941DLI5_9BURK</name>
<dbReference type="EC" id="3.6.1.67" evidence="4"/>
<dbReference type="InterPro" id="IPR003564">
    <property type="entry name" value="DHNTPase"/>
</dbReference>
<dbReference type="PRINTS" id="PR01404">
    <property type="entry name" value="NPPPHYDRLASE"/>
</dbReference>
<gene>
    <name evidence="4" type="primary">nudB</name>
    <name evidence="4" type="ORF">KDM89_02410</name>
</gene>
<accession>A0A941DLI5</accession>
<dbReference type="EMBL" id="JAGSPN010000001">
    <property type="protein sequence ID" value="MBR7780981.1"/>
    <property type="molecule type" value="Genomic_DNA"/>
</dbReference>
<sequence>MTQYKIPESVLVVIYTPAMNVLVMARTDKPEFWQSVTGSRDTPDEPLLQTAVREVAEETGIDAACGVLTDWQLRNVYEIYPVWRHRYAPGVTQNTEHVFGLCVPEGTAVTLAPREHLRYRWLPWREAADLCFSPSNTEAILLLPRYHQPEIMSAL</sequence>
<evidence type="ECO:0000256" key="1">
    <source>
        <dbReference type="PIRSR" id="PIRSR603564-1"/>
    </source>
</evidence>
<feature type="binding site" evidence="1">
    <location>
        <position position="133"/>
    </location>
    <ligand>
        <name>substrate</name>
    </ligand>
</feature>